<gene>
    <name evidence="1" type="ORF">MLD38_021159</name>
</gene>
<proteinExistence type="predicted"/>
<organism evidence="1 2">
    <name type="scientific">Melastoma candidum</name>
    <dbReference type="NCBI Taxonomy" id="119954"/>
    <lineage>
        <taxon>Eukaryota</taxon>
        <taxon>Viridiplantae</taxon>
        <taxon>Streptophyta</taxon>
        <taxon>Embryophyta</taxon>
        <taxon>Tracheophyta</taxon>
        <taxon>Spermatophyta</taxon>
        <taxon>Magnoliopsida</taxon>
        <taxon>eudicotyledons</taxon>
        <taxon>Gunneridae</taxon>
        <taxon>Pentapetalae</taxon>
        <taxon>rosids</taxon>
        <taxon>malvids</taxon>
        <taxon>Myrtales</taxon>
        <taxon>Melastomataceae</taxon>
        <taxon>Melastomatoideae</taxon>
        <taxon>Melastomateae</taxon>
        <taxon>Melastoma</taxon>
    </lineage>
</organism>
<sequence length="186" mass="21079">MLKLHYVHIDEFRKKWKEEHCIVFRQGRSMFSISKLSVARDSLLNGSWFMSVVLQCRDVISLTIQNCSVEYAIAAPFVFIGRLIDRCLETAEKALCSLLPTVVVFSEWLATSNLDSKEISGGDEMSRAAKSYFFLSFIGLLNTLNSQSCGAEFEGHALWEDYELRGISTTMQAYLDCSYDSEHVSS</sequence>
<name>A0ACB9QF40_9MYRT</name>
<accession>A0ACB9QF40</accession>
<evidence type="ECO:0000313" key="2">
    <source>
        <dbReference type="Proteomes" id="UP001057402"/>
    </source>
</evidence>
<keyword evidence="2" id="KW-1185">Reference proteome</keyword>
<protein>
    <submittedName>
        <fullName evidence="1">Uncharacterized protein</fullName>
    </submittedName>
</protein>
<dbReference type="Proteomes" id="UP001057402">
    <property type="component" value="Chromosome 6"/>
</dbReference>
<dbReference type="EMBL" id="CM042885">
    <property type="protein sequence ID" value="KAI4365144.1"/>
    <property type="molecule type" value="Genomic_DNA"/>
</dbReference>
<reference evidence="2" key="1">
    <citation type="journal article" date="2023" name="Front. Plant Sci.">
        <title>Chromosomal-level genome assembly of Melastoma candidum provides insights into trichome evolution.</title>
        <authorList>
            <person name="Zhong Y."/>
            <person name="Wu W."/>
            <person name="Sun C."/>
            <person name="Zou P."/>
            <person name="Liu Y."/>
            <person name="Dai S."/>
            <person name="Zhou R."/>
        </authorList>
    </citation>
    <scope>NUCLEOTIDE SEQUENCE [LARGE SCALE GENOMIC DNA]</scope>
</reference>
<evidence type="ECO:0000313" key="1">
    <source>
        <dbReference type="EMBL" id="KAI4365144.1"/>
    </source>
</evidence>
<comment type="caution">
    <text evidence="1">The sequence shown here is derived from an EMBL/GenBank/DDBJ whole genome shotgun (WGS) entry which is preliminary data.</text>
</comment>